<dbReference type="RefSeq" id="WP_015944652.1">
    <property type="nucleotide sequence ID" value="NC_011830.1"/>
</dbReference>
<dbReference type="EMBL" id="CP001336">
    <property type="protein sequence ID" value="ACL21563.1"/>
    <property type="molecule type" value="Genomic_DNA"/>
</dbReference>
<evidence type="ECO:0000313" key="13">
    <source>
        <dbReference type="EMBL" id="ACL21563.1"/>
    </source>
</evidence>
<feature type="domain" description="Thiolase C-terminal" evidence="12">
    <location>
        <begin position="270"/>
        <end position="390"/>
    </location>
</feature>
<dbReference type="HOGENOM" id="CLU_031026_0_0_9"/>
<evidence type="ECO:0000256" key="10">
    <source>
        <dbReference type="RuleBase" id="RU003557"/>
    </source>
</evidence>
<dbReference type="PANTHER" id="PTHR18919">
    <property type="entry name" value="ACETYL-COA C-ACYLTRANSFERASE"/>
    <property type="match status" value="1"/>
</dbReference>
<sequence length="393" mass="42321">MQDVVIVSGARTPIGDFNGALKDFKAVDLGMIALKGALQKSNLEPAQIEEVIAGHVYQAGCKGNPARQVAMGVGCPVETVAATINQQCPSSMRATEMVSQEIMLGKIQIGAAVGIESMTNVPYLLLKARGGYRMGSDTLHDGLLYDALIDAFYNYHMGITAENLAEMYGISREEQDEHALESHRRACRALKEGKLKEEIVPVEIVTKKETRLIAEDEHPREDVTLESFAKLRPAFQKEGTVTAGNASSLNDGAVALLLMSGEKAQELGFKPLARIVATASASVDPKIMGFGVVPAVRRALNFARMDTKDIDLWEINEAFAAQFLACNRELKLDLDKVNVNGSGISLGHPVGMTGARLILTLIQEMKRRRNQYGCASLCAGGGPAMAVVVEAFS</sequence>
<dbReference type="InterPro" id="IPR002155">
    <property type="entry name" value="Thiolase"/>
</dbReference>
<dbReference type="Gene3D" id="3.40.47.10">
    <property type="match status" value="2"/>
</dbReference>
<reference evidence="13 14" key="1">
    <citation type="journal article" date="2012" name="BMC Microbiol.">
        <title>Genome sequence of Desulfitobacterium hafniense DCB-2, a Gram-positive anaerobe capable of dehalogenation and metal reduction.</title>
        <authorList>
            <person name="Kim S.H."/>
            <person name="Harzman C."/>
            <person name="Davis J.K."/>
            <person name="Hutcheson R."/>
            <person name="Broderick J.B."/>
            <person name="Marsh T.L."/>
            <person name="Tiedje J.M."/>
        </authorList>
    </citation>
    <scope>NUCLEOTIDE SEQUENCE [LARGE SCALE GENOMIC DNA]</scope>
    <source>
        <strain evidence="14">DSM 10664 / DCB-2</strain>
    </source>
</reference>
<evidence type="ECO:0000256" key="4">
    <source>
        <dbReference type="ARBA" id="ARBA00022679"/>
    </source>
</evidence>
<dbReference type="InterPro" id="IPR020616">
    <property type="entry name" value="Thiolase_N"/>
</dbReference>
<evidence type="ECO:0000259" key="12">
    <source>
        <dbReference type="Pfam" id="PF02803"/>
    </source>
</evidence>
<organism evidence="13 14">
    <name type="scientific">Desulfitobacterium hafniense (strain DSM 10664 / DCB-2)</name>
    <dbReference type="NCBI Taxonomy" id="272564"/>
    <lineage>
        <taxon>Bacteria</taxon>
        <taxon>Bacillati</taxon>
        <taxon>Bacillota</taxon>
        <taxon>Clostridia</taxon>
        <taxon>Eubacteriales</taxon>
        <taxon>Desulfitobacteriaceae</taxon>
        <taxon>Desulfitobacterium</taxon>
    </lineage>
</organism>
<evidence type="ECO:0000256" key="8">
    <source>
        <dbReference type="ARBA" id="ARBA00051550"/>
    </source>
</evidence>
<dbReference type="KEGG" id="dhd:Dhaf_3545"/>
<feature type="domain" description="Thiolase N-terminal" evidence="11">
    <location>
        <begin position="4"/>
        <end position="261"/>
    </location>
</feature>
<name>B8FQA2_DESHD</name>
<evidence type="ECO:0000256" key="5">
    <source>
        <dbReference type="ARBA" id="ARBA00023315"/>
    </source>
</evidence>
<evidence type="ECO:0000256" key="6">
    <source>
        <dbReference type="ARBA" id="ARBA00030755"/>
    </source>
</evidence>
<dbReference type="PIRSF" id="PIRSF000429">
    <property type="entry name" value="Ac-CoA_Ac_transf"/>
    <property type="match status" value="1"/>
</dbReference>
<dbReference type="EC" id="2.3.1.9" evidence="3"/>
<evidence type="ECO:0000259" key="11">
    <source>
        <dbReference type="Pfam" id="PF00108"/>
    </source>
</evidence>
<comment type="similarity">
    <text evidence="2 10">Belongs to the thiolase-like superfamily. Thiolase family.</text>
</comment>
<dbReference type="SUPFAM" id="SSF53901">
    <property type="entry name" value="Thiolase-like"/>
    <property type="match status" value="2"/>
</dbReference>
<gene>
    <name evidence="13" type="ordered locus">Dhaf_3545</name>
</gene>
<dbReference type="PANTHER" id="PTHR18919:SF107">
    <property type="entry name" value="ACETYL-COA ACETYLTRANSFERASE, CYTOSOLIC"/>
    <property type="match status" value="1"/>
</dbReference>
<evidence type="ECO:0000256" key="7">
    <source>
        <dbReference type="ARBA" id="ARBA00044137"/>
    </source>
</evidence>
<evidence type="ECO:0000256" key="2">
    <source>
        <dbReference type="ARBA" id="ARBA00010982"/>
    </source>
</evidence>
<dbReference type="FunFam" id="3.40.47.10:FF:000010">
    <property type="entry name" value="Acetyl-CoA acetyltransferase (Thiolase)"/>
    <property type="match status" value="1"/>
</dbReference>
<feature type="active site" description="Proton acceptor" evidence="9">
    <location>
        <position position="348"/>
    </location>
</feature>
<dbReference type="NCBIfam" id="TIGR01930">
    <property type="entry name" value="AcCoA-C-Actrans"/>
    <property type="match status" value="1"/>
</dbReference>
<evidence type="ECO:0000313" key="14">
    <source>
        <dbReference type="Proteomes" id="UP000007726"/>
    </source>
</evidence>
<dbReference type="Pfam" id="PF00108">
    <property type="entry name" value="Thiolase_N"/>
    <property type="match status" value="1"/>
</dbReference>
<dbReference type="AlphaFoldDB" id="B8FQA2"/>
<dbReference type="Pfam" id="PF02803">
    <property type="entry name" value="Thiolase_C"/>
    <property type="match status" value="1"/>
</dbReference>
<dbReference type="GO" id="GO:0003985">
    <property type="term" value="F:acetyl-CoA C-acetyltransferase activity"/>
    <property type="evidence" value="ECO:0007669"/>
    <property type="project" value="UniProtKB-EC"/>
</dbReference>
<feature type="active site" description="Acyl-thioester intermediate" evidence="9">
    <location>
        <position position="88"/>
    </location>
</feature>
<dbReference type="InterPro" id="IPR016039">
    <property type="entry name" value="Thiolase-like"/>
</dbReference>
<evidence type="ECO:0000256" key="1">
    <source>
        <dbReference type="ARBA" id="ARBA00004496"/>
    </source>
</evidence>
<feature type="active site" description="Proton acceptor" evidence="9">
    <location>
        <position position="378"/>
    </location>
</feature>
<protein>
    <recommendedName>
        <fullName evidence="7">Acetyl-CoA acetyltransferase</fullName>
        <ecNumber evidence="3">2.3.1.9</ecNumber>
    </recommendedName>
    <alternativeName>
        <fullName evidence="6">Acetoacetyl-CoA thiolase</fullName>
    </alternativeName>
</protein>
<keyword evidence="4 10" id="KW-0808">Transferase</keyword>
<dbReference type="GO" id="GO:0005737">
    <property type="term" value="C:cytoplasm"/>
    <property type="evidence" value="ECO:0007669"/>
    <property type="project" value="UniProtKB-SubCell"/>
</dbReference>
<keyword evidence="5 10" id="KW-0012">Acyltransferase</keyword>
<comment type="subcellular location">
    <subcellularLocation>
        <location evidence="1">Cytoplasm</location>
    </subcellularLocation>
</comment>
<accession>B8FQA2</accession>
<dbReference type="InterPro" id="IPR020617">
    <property type="entry name" value="Thiolase_C"/>
</dbReference>
<comment type="catalytic activity">
    <reaction evidence="8">
        <text>2 acetyl-CoA = acetoacetyl-CoA + CoA</text>
        <dbReference type="Rhea" id="RHEA:21036"/>
        <dbReference type="ChEBI" id="CHEBI:57286"/>
        <dbReference type="ChEBI" id="CHEBI:57287"/>
        <dbReference type="ChEBI" id="CHEBI:57288"/>
        <dbReference type="EC" id="2.3.1.9"/>
    </reaction>
</comment>
<evidence type="ECO:0000256" key="9">
    <source>
        <dbReference type="PIRSR" id="PIRSR000429-1"/>
    </source>
</evidence>
<evidence type="ECO:0000256" key="3">
    <source>
        <dbReference type="ARBA" id="ARBA00012705"/>
    </source>
</evidence>
<proteinExistence type="inferred from homology"/>
<dbReference type="Proteomes" id="UP000007726">
    <property type="component" value="Chromosome"/>
</dbReference>
<dbReference type="CDD" id="cd00751">
    <property type="entry name" value="thiolase"/>
    <property type="match status" value="1"/>
</dbReference>